<dbReference type="InterPro" id="IPR036736">
    <property type="entry name" value="ACP-like_sf"/>
</dbReference>
<keyword evidence="2" id="KW-1185">Reference proteome</keyword>
<protein>
    <submittedName>
        <fullName evidence="1">Acyl carrier protein</fullName>
    </submittedName>
</protein>
<evidence type="ECO:0000313" key="1">
    <source>
        <dbReference type="EMBL" id="WLQ58370.1"/>
    </source>
</evidence>
<accession>A0ABY9ISH9</accession>
<evidence type="ECO:0000313" key="2">
    <source>
        <dbReference type="Proteomes" id="UP001235744"/>
    </source>
</evidence>
<dbReference type="Gene3D" id="1.10.1200.10">
    <property type="entry name" value="ACP-like"/>
    <property type="match status" value="1"/>
</dbReference>
<organism evidence="1 2">
    <name type="scientific">Streptomyces poriferorum</name>
    <dbReference type="NCBI Taxonomy" id="2798799"/>
    <lineage>
        <taxon>Bacteria</taxon>
        <taxon>Bacillati</taxon>
        <taxon>Actinomycetota</taxon>
        <taxon>Actinomycetes</taxon>
        <taxon>Kitasatosporales</taxon>
        <taxon>Streptomycetaceae</taxon>
        <taxon>Streptomyces</taxon>
    </lineage>
</organism>
<dbReference type="RefSeq" id="WP_236062868.1">
    <property type="nucleotide sequence ID" value="NZ_CP120988.1"/>
</dbReference>
<sequence length="87" mass="9261">MSTEVEKFIIEALSNMNYDVSEVTGDTPLGPAGLDLESLSVAEVAIQVEDTYGVKFEEDEMETVALLTVAGLVKEIVDRVSAAAPAK</sequence>
<proteinExistence type="predicted"/>
<gene>
    <name evidence="1" type="ORF">P8A19_24380</name>
</gene>
<dbReference type="EMBL" id="CP120988">
    <property type="protein sequence ID" value="WLQ58370.1"/>
    <property type="molecule type" value="Genomic_DNA"/>
</dbReference>
<name>A0ABY9ISH9_9ACTN</name>
<dbReference type="Proteomes" id="UP001235744">
    <property type="component" value="Chromosome"/>
</dbReference>
<reference evidence="1 2" key="1">
    <citation type="submission" date="2023-03" db="EMBL/GenBank/DDBJ databases">
        <title>Isolation and description of six Streptomyces strains from soil environments, able to metabolize different microbial glucans.</title>
        <authorList>
            <person name="Widen T."/>
            <person name="Larsbrink J."/>
        </authorList>
    </citation>
    <scope>NUCLEOTIDE SEQUENCE [LARGE SCALE GENOMIC DNA]</scope>
    <source>
        <strain evidence="1 2">Alt2</strain>
    </source>
</reference>
<dbReference type="SUPFAM" id="SSF47336">
    <property type="entry name" value="ACP-like"/>
    <property type="match status" value="1"/>
</dbReference>